<gene>
    <name evidence="4" type="ORF">GQ602_007025</name>
</gene>
<accession>A0A8H4Q0I9</accession>
<keyword evidence="2" id="KW-0732">Signal</keyword>
<feature type="domain" description="DUF3669" evidence="3">
    <location>
        <begin position="592"/>
        <end position="655"/>
    </location>
</feature>
<feature type="compositionally biased region" description="Acidic residues" evidence="1">
    <location>
        <begin position="125"/>
        <end position="134"/>
    </location>
</feature>
<comment type="caution">
    <text evidence="4">The sequence shown here is derived from an EMBL/GenBank/DDBJ whole genome shotgun (WGS) entry which is preliminary data.</text>
</comment>
<dbReference type="EMBL" id="JAACLJ010000009">
    <property type="protein sequence ID" value="KAF4580888.1"/>
    <property type="molecule type" value="Genomic_DNA"/>
</dbReference>
<proteinExistence type="predicted"/>
<protein>
    <submittedName>
        <fullName evidence="4">Calcineurin-like phosphoesterase</fullName>
    </submittedName>
</protein>
<organism evidence="4 5">
    <name type="scientific">Ophiocordyceps camponoti-floridani</name>
    <dbReference type="NCBI Taxonomy" id="2030778"/>
    <lineage>
        <taxon>Eukaryota</taxon>
        <taxon>Fungi</taxon>
        <taxon>Dikarya</taxon>
        <taxon>Ascomycota</taxon>
        <taxon>Pezizomycotina</taxon>
        <taxon>Sordariomycetes</taxon>
        <taxon>Hypocreomycetidae</taxon>
        <taxon>Hypocreales</taxon>
        <taxon>Ophiocordycipitaceae</taxon>
        <taxon>Ophiocordyceps</taxon>
    </lineage>
</organism>
<evidence type="ECO:0000313" key="5">
    <source>
        <dbReference type="Proteomes" id="UP000562929"/>
    </source>
</evidence>
<sequence>MHLPTVAVALALASVGLSDPIRNESPDDTTVSLDIVEIERGPETPEKRAVVTDGEDEEEKADVPLTENDEEGPNDPEGIIIIEDTELQGEGDGEGDFRGKSRHRIGGWRHRGRYRHHRFPNKMEDEQEQEEDGDVGGVHGWERIRGGDGHRKYHHHHNWKGKRPYRVNEEQDQDQDIRTDDVEEEQENQVRVDEDPDIDSDNDTKTDEVDEQQEPEQEDKDPEEGRKHHFHSKRAASCSICCAHRSTAGICGSCASTCGLTLPAPAPAPAPGPAVDPGPEVVIIGNGGSGGGGGAGGYGSGYGGVATTETMSQASRLDLLFQRPRFNLAVQRPRFDSRHSVLARGPLRKIGVGHCTSVWANPYPVFHDDADEEINRADFEQVKRNIQDVVIKKHDGGRDRSPTVDWAIQKRIERALETLERDNLRIHTHRWNLPWCIEFLHAQDSFSWAPILAQMPAGSRSCRALILERIPPFPEIIRKVLIGKYCPRLLQNAALDDVDNEDCLIRPYLGYRGGRPCQQGGNFSLRDLPLYLDQMEELGLDQFHYANAMAEALAFLHWKAQVDGLGVEFVLAPNRTNPPNQGNGSFLGDHTLWMLDFECCKPILTTAEGVDKAVDAFFMNDPYFPRPGLPGTVDDVLWRLFANTYLGSSLDLFREDELKPNNYNFKM</sequence>
<feature type="chain" id="PRO_5034963948" evidence="2">
    <location>
        <begin position="19"/>
        <end position="667"/>
    </location>
</feature>
<feature type="compositionally biased region" description="Basic residues" evidence="1">
    <location>
        <begin position="151"/>
        <end position="165"/>
    </location>
</feature>
<feature type="signal peptide" evidence="2">
    <location>
        <begin position="1"/>
        <end position="18"/>
    </location>
</feature>
<dbReference type="InterPro" id="IPR022137">
    <property type="entry name" value="Znf_prot_DUF3669"/>
</dbReference>
<name>A0A8H4Q0I9_9HYPO</name>
<dbReference type="OrthoDB" id="2993351at2759"/>
<reference evidence="4 5" key="1">
    <citation type="journal article" date="2020" name="G3 (Bethesda)">
        <title>Genetic Underpinnings of Host Manipulation by Ophiocordyceps as Revealed by Comparative Transcriptomics.</title>
        <authorList>
            <person name="Will I."/>
            <person name="Das B."/>
            <person name="Trinh T."/>
            <person name="Brachmann A."/>
            <person name="Ohm R.A."/>
            <person name="de Bekker C."/>
        </authorList>
    </citation>
    <scope>NUCLEOTIDE SEQUENCE [LARGE SCALE GENOMIC DNA]</scope>
    <source>
        <strain evidence="4 5">EC05</strain>
    </source>
</reference>
<evidence type="ECO:0000256" key="1">
    <source>
        <dbReference type="SAM" id="MobiDB-lite"/>
    </source>
</evidence>
<feature type="region of interest" description="Disordered" evidence="1">
    <location>
        <begin position="40"/>
        <end position="77"/>
    </location>
</feature>
<keyword evidence="5" id="KW-1185">Reference proteome</keyword>
<evidence type="ECO:0000259" key="3">
    <source>
        <dbReference type="Pfam" id="PF12417"/>
    </source>
</evidence>
<feature type="compositionally biased region" description="Acidic residues" evidence="1">
    <location>
        <begin position="208"/>
        <end position="222"/>
    </location>
</feature>
<dbReference type="Pfam" id="PF12417">
    <property type="entry name" value="DUF3669"/>
    <property type="match status" value="1"/>
</dbReference>
<feature type="compositionally biased region" description="Basic and acidic residues" evidence="1">
    <location>
        <begin position="40"/>
        <end position="50"/>
    </location>
</feature>
<evidence type="ECO:0000256" key="2">
    <source>
        <dbReference type="SAM" id="SignalP"/>
    </source>
</evidence>
<feature type="region of interest" description="Disordered" evidence="1">
    <location>
        <begin position="119"/>
        <end position="228"/>
    </location>
</feature>
<evidence type="ECO:0000313" key="4">
    <source>
        <dbReference type="EMBL" id="KAF4580888.1"/>
    </source>
</evidence>
<dbReference type="Proteomes" id="UP000562929">
    <property type="component" value="Unassembled WGS sequence"/>
</dbReference>
<dbReference type="PANTHER" id="PTHR40780">
    <property type="entry name" value="DUF3669 DOMAIN-CONTAINING PROTEIN"/>
    <property type="match status" value="1"/>
</dbReference>
<dbReference type="AlphaFoldDB" id="A0A8H4Q0I9"/>
<feature type="compositionally biased region" description="Basic and acidic residues" evidence="1">
    <location>
        <begin position="140"/>
        <end position="150"/>
    </location>
</feature>
<dbReference type="PANTHER" id="PTHR40780:SF3">
    <property type="entry name" value="DUF3669 DOMAIN-CONTAINING PROTEIN"/>
    <property type="match status" value="1"/>
</dbReference>